<comment type="caution">
    <text evidence="5">The sequence shown here is derived from an EMBL/GenBank/DDBJ whole genome shotgun (WGS) entry which is preliminary data.</text>
</comment>
<dbReference type="InterPro" id="IPR036271">
    <property type="entry name" value="Tet_transcr_reg_TetR-rel_C_sf"/>
</dbReference>
<dbReference type="PANTHER" id="PTHR43479:SF11">
    <property type="entry name" value="ACREF_ENVCD OPERON REPRESSOR-RELATED"/>
    <property type="match status" value="1"/>
</dbReference>
<dbReference type="PANTHER" id="PTHR43479">
    <property type="entry name" value="ACREF/ENVCD OPERON REPRESSOR-RELATED"/>
    <property type="match status" value="1"/>
</dbReference>
<dbReference type="Gene3D" id="1.10.357.10">
    <property type="entry name" value="Tetracycline Repressor, domain 2"/>
    <property type="match status" value="1"/>
</dbReference>
<dbReference type="PROSITE" id="PS01081">
    <property type="entry name" value="HTH_TETR_1"/>
    <property type="match status" value="1"/>
</dbReference>
<reference evidence="5 6" key="1">
    <citation type="submission" date="2017-11" db="EMBL/GenBank/DDBJ databases">
        <title>Comparitive Functional Genomics of Dry Heat Resistant strains isolated from the Viking Spacecraft.</title>
        <authorList>
            <person name="Seuylemezian A."/>
            <person name="Cooper K."/>
            <person name="Vaishampayan P."/>
        </authorList>
    </citation>
    <scope>NUCLEOTIDE SEQUENCE [LARGE SCALE GENOMIC DNA]</scope>
    <source>
        <strain evidence="5 6">V1-29</strain>
    </source>
</reference>
<dbReference type="InterPro" id="IPR023772">
    <property type="entry name" value="DNA-bd_HTH_TetR-type_CS"/>
</dbReference>
<dbReference type="InterPro" id="IPR001647">
    <property type="entry name" value="HTH_TetR"/>
</dbReference>
<protein>
    <submittedName>
        <fullName evidence="5">TetR family transcriptional regulator</fullName>
    </submittedName>
</protein>
<dbReference type="Proteomes" id="UP000234748">
    <property type="component" value="Unassembled WGS sequence"/>
</dbReference>
<evidence type="ECO:0000313" key="5">
    <source>
        <dbReference type="EMBL" id="PLT27723.1"/>
    </source>
</evidence>
<evidence type="ECO:0000256" key="1">
    <source>
        <dbReference type="ARBA" id="ARBA00022491"/>
    </source>
</evidence>
<dbReference type="AlphaFoldDB" id="A0A2N5M0C2"/>
<name>A0A2N5M0C2_9BACI</name>
<keyword evidence="6" id="KW-1185">Reference proteome</keyword>
<dbReference type="OrthoDB" id="9812484at2"/>
<sequence length="191" mass="22319">MSVNRRQLILDAAAKSFSLFGYKATTMDQVAKIANVGKGTIYTFFRNKEELFKEIVHRLIEEMKAAADETLDSSLSLHENIHQVLYRMLEYRRDHQFMIKLIQEKREMGTPAVIQMVEEVEEAIVSYISSRIKKAIENGRIVECDPELTSFLLFKMYITLIFDWEKKHKPLEKSEIAQLLELYIFKGLSHP</sequence>
<dbReference type="EMBL" id="PGUY01000083">
    <property type="protein sequence ID" value="PLT27723.1"/>
    <property type="molecule type" value="Genomic_DNA"/>
</dbReference>
<evidence type="ECO:0000256" key="2">
    <source>
        <dbReference type="ARBA" id="ARBA00023125"/>
    </source>
</evidence>
<feature type="domain" description="HTH tetR-type" evidence="4">
    <location>
        <begin position="3"/>
        <end position="63"/>
    </location>
</feature>
<gene>
    <name evidence="5" type="ORF">CUU66_22420</name>
</gene>
<evidence type="ECO:0000313" key="6">
    <source>
        <dbReference type="Proteomes" id="UP000234748"/>
    </source>
</evidence>
<dbReference type="SUPFAM" id="SSF48498">
    <property type="entry name" value="Tetracyclin repressor-like, C-terminal domain"/>
    <property type="match status" value="1"/>
</dbReference>
<dbReference type="PRINTS" id="PR00455">
    <property type="entry name" value="HTHTETR"/>
</dbReference>
<dbReference type="RefSeq" id="WP_101645621.1">
    <property type="nucleotide sequence ID" value="NZ_PGUY01000083.1"/>
</dbReference>
<evidence type="ECO:0000259" key="4">
    <source>
        <dbReference type="PROSITE" id="PS50977"/>
    </source>
</evidence>
<dbReference type="GO" id="GO:0003677">
    <property type="term" value="F:DNA binding"/>
    <property type="evidence" value="ECO:0007669"/>
    <property type="project" value="UniProtKB-UniRule"/>
</dbReference>
<dbReference type="Gene3D" id="1.10.10.60">
    <property type="entry name" value="Homeodomain-like"/>
    <property type="match status" value="1"/>
</dbReference>
<accession>A0A2N5M0C2</accession>
<evidence type="ECO:0000256" key="3">
    <source>
        <dbReference type="PROSITE-ProRule" id="PRU00335"/>
    </source>
</evidence>
<organism evidence="5 6">
    <name type="scientific">Peribacillus deserti</name>
    <dbReference type="NCBI Taxonomy" id="673318"/>
    <lineage>
        <taxon>Bacteria</taxon>
        <taxon>Bacillati</taxon>
        <taxon>Bacillota</taxon>
        <taxon>Bacilli</taxon>
        <taxon>Bacillales</taxon>
        <taxon>Bacillaceae</taxon>
        <taxon>Peribacillus</taxon>
    </lineage>
</organism>
<dbReference type="InterPro" id="IPR050624">
    <property type="entry name" value="HTH-type_Tx_Regulator"/>
</dbReference>
<feature type="DNA-binding region" description="H-T-H motif" evidence="3">
    <location>
        <begin position="26"/>
        <end position="45"/>
    </location>
</feature>
<keyword evidence="2 3" id="KW-0238">DNA-binding</keyword>
<dbReference type="Pfam" id="PF00440">
    <property type="entry name" value="TetR_N"/>
    <property type="match status" value="1"/>
</dbReference>
<dbReference type="InterPro" id="IPR009057">
    <property type="entry name" value="Homeodomain-like_sf"/>
</dbReference>
<dbReference type="SUPFAM" id="SSF46689">
    <property type="entry name" value="Homeodomain-like"/>
    <property type="match status" value="1"/>
</dbReference>
<dbReference type="PROSITE" id="PS50977">
    <property type="entry name" value="HTH_TETR_2"/>
    <property type="match status" value="1"/>
</dbReference>
<proteinExistence type="predicted"/>
<keyword evidence="1" id="KW-0678">Repressor</keyword>